<dbReference type="Pfam" id="PF07993">
    <property type="entry name" value="NAD_binding_4"/>
    <property type="match status" value="1"/>
</dbReference>
<dbReference type="OrthoDB" id="429813at2759"/>
<protein>
    <recommendedName>
        <fullName evidence="1">Fatty acyl-CoA reductase</fullName>
        <ecNumber evidence="1">1.2.1.84</ecNumber>
    </recommendedName>
</protein>
<dbReference type="GO" id="GO:0035336">
    <property type="term" value="P:long-chain fatty-acyl-CoA metabolic process"/>
    <property type="evidence" value="ECO:0007669"/>
    <property type="project" value="TreeGrafter"/>
</dbReference>
<comment type="similarity">
    <text evidence="1">Belongs to the fatty acyl-CoA reductase family.</text>
</comment>
<dbReference type="CDD" id="cd05236">
    <property type="entry name" value="FAR-N_SDR_e"/>
    <property type="match status" value="1"/>
</dbReference>
<evidence type="ECO:0000313" key="4">
    <source>
        <dbReference type="Proteomes" id="UP000054771"/>
    </source>
</evidence>
<keyword evidence="1" id="KW-0560">Oxidoreductase</keyword>
<proteinExistence type="inferred from homology"/>
<accession>A0A0U5CGI0</accession>
<dbReference type="Proteomes" id="UP000054771">
    <property type="component" value="Unassembled WGS sequence"/>
</dbReference>
<name>A0A0U5CGI0_ASPCI</name>
<keyword evidence="1" id="KW-0444">Lipid biosynthesis</keyword>
<dbReference type="OMA" id="VWHATEG"/>
<dbReference type="GO" id="GO:0005777">
    <property type="term" value="C:peroxisome"/>
    <property type="evidence" value="ECO:0007669"/>
    <property type="project" value="TreeGrafter"/>
</dbReference>
<comment type="catalytic activity">
    <reaction evidence="1">
        <text>a long-chain fatty acyl-CoA + 2 NADPH + 2 H(+) = a long-chain primary fatty alcohol + 2 NADP(+) + CoA</text>
        <dbReference type="Rhea" id="RHEA:52716"/>
        <dbReference type="ChEBI" id="CHEBI:15378"/>
        <dbReference type="ChEBI" id="CHEBI:57287"/>
        <dbReference type="ChEBI" id="CHEBI:57783"/>
        <dbReference type="ChEBI" id="CHEBI:58349"/>
        <dbReference type="ChEBI" id="CHEBI:77396"/>
        <dbReference type="ChEBI" id="CHEBI:83139"/>
        <dbReference type="EC" id="1.2.1.84"/>
    </reaction>
</comment>
<dbReference type="InterPro" id="IPR036291">
    <property type="entry name" value="NAD(P)-bd_dom_sf"/>
</dbReference>
<feature type="domain" description="Thioester reductase (TE)" evidence="2">
    <location>
        <begin position="76"/>
        <end position="341"/>
    </location>
</feature>
<dbReference type="GO" id="GO:0080019">
    <property type="term" value="F:alcohol-forming very long-chain fatty acyl-CoA reductase activity"/>
    <property type="evidence" value="ECO:0007669"/>
    <property type="project" value="InterPro"/>
</dbReference>
<dbReference type="STRING" id="454130.A0A0U5CGI0"/>
<dbReference type="Gene3D" id="3.40.50.720">
    <property type="entry name" value="NAD(P)-binding Rossmann-like Domain"/>
    <property type="match status" value="1"/>
</dbReference>
<dbReference type="PANTHER" id="PTHR11011:SF45">
    <property type="entry name" value="FATTY ACYL-COA REDUCTASE CG8306-RELATED"/>
    <property type="match status" value="1"/>
</dbReference>
<keyword evidence="4" id="KW-1185">Reference proteome</keyword>
<dbReference type="AlphaFoldDB" id="A0A0U5CGI0"/>
<keyword evidence="1" id="KW-0521">NADP</keyword>
<reference evidence="4" key="1">
    <citation type="journal article" date="2016" name="Genome Announc.">
        <title>Draft genome sequences of fungus Aspergillus calidoustus.</title>
        <authorList>
            <person name="Horn F."/>
            <person name="Linde J."/>
            <person name="Mattern D.J."/>
            <person name="Walther G."/>
            <person name="Guthke R."/>
            <person name="Scherlach K."/>
            <person name="Martin K."/>
            <person name="Brakhage A.A."/>
            <person name="Petzke L."/>
            <person name="Valiante V."/>
        </authorList>
    </citation>
    <scope>NUCLEOTIDE SEQUENCE [LARGE SCALE GENOMIC DNA]</scope>
    <source>
        <strain evidence="4">SF006504</strain>
    </source>
</reference>
<sequence>MGFMTVYTPCRCCISFAAIWPGSWPPLPRQTSIEIQLRTTGSEIHDKMALPASSSFEDDVKKRGYAIAFETHTVFLTGSTGSLGGCLLYKLALQLPTRKIFVLVRGSSEQAVKKWEKTMPNQTQAILASNKVHFVIGDITKQNFGINAASMKQLREQVTLIMHTAAKISLDADIIEALENNCFPSLELAKMTSSFRRLKVFVQLSTAYVNSFLPDGHIGERLYNLSDADPEDEIASIQLSGGATHTPRFSSSYTHSKHLMEHLMLKRFPTLPLLFIRPTIFAPALRHPYPTYGPDGSHPLNKFADLLISDRGGKQIWHAAEGYESGANILDEIPVDFVANACLLHAAARTLGIVHIGSQLYVLRTYDAFLELLRTHAPPDIRDPLPTITFVQDRSIPQSFLAELVKVASRNWIFDCGRSYWLKGIGGPLSIQACEYDADRLNTARVADIYKKNLRRTTKL</sequence>
<evidence type="ECO:0000259" key="2">
    <source>
        <dbReference type="Pfam" id="PF07993"/>
    </source>
</evidence>
<dbReference type="EMBL" id="CDMC01000015">
    <property type="protein sequence ID" value="CEL09644.1"/>
    <property type="molecule type" value="Genomic_DNA"/>
</dbReference>
<dbReference type="SUPFAM" id="SSF51735">
    <property type="entry name" value="NAD(P)-binding Rossmann-fold domains"/>
    <property type="match status" value="1"/>
</dbReference>
<dbReference type="InterPro" id="IPR013120">
    <property type="entry name" value="FAR_NAD-bd"/>
</dbReference>
<comment type="function">
    <text evidence="1">Catalyzes the reduction of fatty acyl-CoA to fatty alcohols.</text>
</comment>
<dbReference type="EC" id="1.2.1.84" evidence="1"/>
<evidence type="ECO:0000256" key="1">
    <source>
        <dbReference type="RuleBase" id="RU363097"/>
    </source>
</evidence>
<dbReference type="InterPro" id="IPR026055">
    <property type="entry name" value="FAR"/>
</dbReference>
<dbReference type="GO" id="GO:0102965">
    <property type="term" value="F:alcohol-forming long-chain fatty acyl-CoA reductase activity"/>
    <property type="evidence" value="ECO:0007669"/>
    <property type="project" value="UniProtKB-EC"/>
</dbReference>
<gene>
    <name evidence="3" type="ORF">ASPCAL12777</name>
</gene>
<organism evidence="3 4">
    <name type="scientific">Aspergillus calidoustus</name>
    <dbReference type="NCBI Taxonomy" id="454130"/>
    <lineage>
        <taxon>Eukaryota</taxon>
        <taxon>Fungi</taxon>
        <taxon>Dikarya</taxon>
        <taxon>Ascomycota</taxon>
        <taxon>Pezizomycotina</taxon>
        <taxon>Eurotiomycetes</taxon>
        <taxon>Eurotiomycetidae</taxon>
        <taxon>Eurotiales</taxon>
        <taxon>Aspergillaceae</taxon>
        <taxon>Aspergillus</taxon>
        <taxon>Aspergillus subgen. Nidulantes</taxon>
    </lineage>
</organism>
<evidence type="ECO:0000313" key="3">
    <source>
        <dbReference type="EMBL" id="CEL09644.1"/>
    </source>
</evidence>
<keyword evidence="1" id="KW-0443">Lipid metabolism</keyword>
<dbReference type="PANTHER" id="PTHR11011">
    <property type="entry name" value="MALE STERILITY PROTEIN 2-RELATED"/>
    <property type="match status" value="1"/>
</dbReference>